<accession>A0AAE1HI33</accession>
<feature type="domain" description="MULE transposase" evidence="1">
    <location>
        <begin position="194"/>
        <end position="283"/>
    </location>
</feature>
<gene>
    <name evidence="2" type="ORF">KUF71_010952</name>
</gene>
<dbReference type="InterPro" id="IPR018289">
    <property type="entry name" value="MULE_transposase_dom"/>
</dbReference>
<name>A0AAE1HI33_9NEOP</name>
<dbReference type="Pfam" id="PF10551">
    <property type="entry name" value="MULE"/>
    <property type="match status" value="1"/>
</dbReference>
<evidence type="ECO:0000313" key="3">
    <source>
        <dbReference type="Proteomes" id="UP001219518"/>
    </source>
</evidence>
<dbReference type="EMBL" id="JAHWGI010001053">
    <property type="protein sequence ID" value="KAK3921776.1"/>
    <property type="molecule type" value="Genomic_DNA"/>
</dbReference>
<reference evidence="2" key="1">
    <citation type="submission" date="2021-07" db="EMBL/GenBank/DDBJ databases">
        <authorList>
            <person name="Catto M.A."/>
            <person name="Jacobson A."/>
            <person name="Kennedy G."/>
            <person name="Labadie P."/>
            <person name="Hunt B.G."/>
            <person name="Srinivasan R."/>
        </authorList>
    </citation>
    <scope>NUCLEOTIDE SEQUENCE</scope>
    <source>
        <strain evidence="2">PL_HMW_Pooled</strain>
        <tissue evidence="2">Head</tissue>
    </source>
</reference>
<organism evidence="2 3">
    <name type="scientific">Frankliniella fusca</name>
    <dbReference type="NCBI Taxonomy" id="407009"/>
    <lineage>
        <taxon>Eukaryota</taxon>
        <taxon>Metazoa</taxon>
        <taxon>Ecdysozoa</taxon>
        <taxon>Arthropoda</taxon>
        <taxon>Hexapoda</taxon>
        <taxon>Insecta</taxon>
        <taxon>Pterygota</taxon>
        <taxon>Neoptera</taxon>
        <taxon>Paraneoptera</taxon>
        <taxon>Thysanoptera</taxon>
        <taxon>Terebrantia</taxon>
        <taxon>Thripoidea</taxon>
        <taxon>Thripidae</taxon>
        <taxon>Frankliniella</taxon>
    </lineage>
</organism>
<keyword evidence="2" id="KW-0808">Transferase</keyword>
<sequence>MLYREQGRRAGHSYYHVGDGFHYKIERVSANDNCAYFTCKSTLCSGRALFRADGYFEHTQPHNHAPDLLYNEVQAARRQILDRTRTVTYASFADILATERSRIRSRLIRSQLTLRRLRPAMLRVRREAFPNLPRNLAGLTTTLQDPAWDWLTKTKDSQDRMYLGSTWAADGSHNVIFISRRCLQIMRMVSIIFADGTFYISPSVEGCYQVFTIVTISENTVIPLCWCLMERKTEHAYIAVLMIIRQHLGNWRFNRVITDFEDAMINAFRAVFQVEVQGCYFHSANAMGQHARVTIGVQLLHIFPDISCVVRLCCSLPLLPQHLIQRGFNLIAVTAMENINAFLFICIVVPYLEYIQHDWLHHANRGQTLSVCGSEHRTNNASESNNRRMKRSFGVHHPNIYHFIRKLADFEDAAVDDIFSLGGGNLPNRHRDVRSISNDAHIAAITRELLQTNNPSDVQILRFLTMASVTVADLLDVLLEQ</sequence>
<protein>
    <submittedName>
        <fullName evidence="2">UDP-N-acetylglucosamine--N-acetylmuramyl-(Pentapeptide) pyrophosphoryl-undecaprenol N-acetylglucosamine transferase 1</fullName>
    </submittedName>
</protein>
<dbReference type="AlphaFoldDB" id="A0AAE1HI33"/>
<evidence type="ECO:0000313" key="2">
    <source>
        <dbReference type="EMBL" id="KAK3921776.1"/>
    </source>
</evidence>
<comment type="caution">
    <text evidence="2">The sequence shown here is derived from an EMBL/GenBank/DDBJ whole genome shotgun (WGS) entry which is preliminary data.</text>
</comment>
<evidence type="ECO:0000259" key="1">
    <source>
        <dbReference type="Pfam" id="PF10551"/>
    </source>
</evidence>
<dbReference type="Proteomes" id="UP001219518">
    <property type="component" value="Unassembled WGS sequence"/>
</dbReference>
<keyword evidence="3" id="KW-1185">Reference proteome</keyword>
<dbReference type="GO" id="GO:0016740">
    <property type="term" value="F:transferase activity"/>
    <property type="evidence" value="ECO:0007669"/>
    <property type="project" value="UniProtKB-KW"/>
</dbReference>
<reference evidence="2" key="2">
    <citation type="journal article" date="2023" name="BMC Genomics">
        <title>Pest status, molecular evolution, and epigenetic factors derived from the genome assembly of Frankliniella fusca, a thysanopteran phytovirus vector.</title>
        <authorList>
            <person name="Catto M.A."/>
            <person name="Labadie P.E."/>
            <person name="Jacobson A.L."/>
            <person name="Kennedy G.G."/>
            <person name="Srinivasan R."/>
            <person name="Hunt B.G."/>
        </authorList>
    </citation>
    <scope>NUCLEOTIDE SEQUENCE</scope>
    <source>
        <strain evidence="2">PL_HMW_Pooled</strain>
    </source>
</reference>
<proteinExistence type="predicted"/>